<proteinExistence type="predicted"/>
<reference evidence="2" key="1">
    <citation type="journal article" date="2007" name="Plant Cell">
        <title>Dothideomycete-plant interactions illuminated by genome sequencing and EST analysis of the wheat pathogen Stagonospora nodorum.</title>
        <authorList>
            <person name="Hane J.K."/>
            <person name="Lowe R.G."/>
            <person name="Solomon P.S."/>
            <person name="Tan K.C."/>
            <person name="Schoch C.L."/>
            <person name="Spatafora J.W."/>
            <person name="Crous P.W."/>
            <person name="Kodira C."/>
            <person name="Birren B.W."/>
            <person name="Galagan J.E."/>
            <person name="Torriani S.F."/>
            <person name="McDonald B.A."/>
            <person name="Oliver R.P."/>
        </authorList>
    </citation>
    <scope>NUCLEOTIDE SEQUENCE [LARGE SCALE GENOMIC DNA]</scope>
    <source>
        <strain evidence="2">SN15 / ATCC MYA-4574 / FGSC 10173</strain>
    </source>
</reference>
<dbReference type="EMBL" id="CH445329">
    <property type="protein sequence ID" value="EAT88843.2"/>
    <property type="molecule type" value="Genomic_DNA"/>
</dbReference>
<protein>
    <submittedName>
        <fullName evidence="1">Uncharacterized protein</fullName>
    </submittedName>
</protein>
<dbReference type="AlphaFoldDB" id="Q0UX76"/>
<gene>
    <name evidence="1" type="ORF">SNOG_03638</name>
</gene>
<dbReference type="Proteomes" id="UP000001055">
    <property type="component" value="Unassembled WGS sequence"/>
</dbReference>
<evidence type="ECO:0000313" key="1">
    <source>
        <dbReference type="EMBL" id="EAT88843.2"/>
    </source>
</evidence>
<dbReference type="InParanoid" id="Q0UX76"/>
<dbReference type="VEuPathDB" id="FungiDB:JI435_429270"/>
<accession>Q0UX76</accession>
<evidence type="ECO:0000313" key="2">
    <source>
        <dbReference type="Proteomes" id="UP000001055"/>
    </source>
</evidence>
<name>Q0UX76_PHANO</name>
<sequence>MSSKTLHTVYPFLTLRATNEYEYRATQPSDLRLFLEAVRADSTLLPMIKQTHLREEFDNMADSGVLEFAAAAYETEEEYENEDDEVPIASTSHDPFEAAAENLRLVNDPIDGLPTEDMYQKLLEELLVVFSENEVISCSMGWNVSQQRNI</sequence>
<organism evidence="1 2">
    <name type="scientific">Phaeosphaeria nodorum (strain SN15 / ATCC MYA-4574 / FGSC 10173)</name>
    <name type="common">Glume blotch fungus</name>
    <name type="synonym">Parastagonospora nodorum</name>
    <dbReference type="NCBI Taxonomy" id="321614"/>
    <lineage>
        <taxon>Eukaryota</taxon>
        <taxon>Fungi</taxon>
        <taxon>Dikarya</taxon>
        <taxon>Ascomycota</taxon>
        <taxon>Pezizomycotina</taxon>
        <taxon>Dothideomycetes</taxon>
        <taxon>Pleosporomycetidae</taxon>
        <taxon>Pleosporales</taxon>
        <taxon>Pleosporineae</taxon>
        <taxon>Phaeosphaeriaceae</taxon>
        <taxon>Parastagonospora</taxon>
    </lineage>
</organism>
<dbReference type="KEGG" id="pno:SNOG_03638"/>
<dbReference type="GeneID" id="5971055"/>
<dbReference type="RefSeq" id="XP_001794192.1">
    <property type="nucleotide sequence ID" value="XM_001794140.1"/>
</dbReference>